<evidence type="ECO:0000313" key="3">
    <source>
        <dbReference type="Proteomes" id="UP000095228"/>
    </source>
</evidence>
<accession>A0A1D8AWB6</accession>
<feature type="signal peptide" evidence="1">
    <location>
        <begin position="1"/>
        <end position="19"/>
    </location>
</feature>
<dbReference type="STRING" id="1838286.Verru16b_02266"/>
<name>A0A1D8AWB6_9BACT</name>
<keyword evidence="1" id="KW-0732">Signal</keyword>
<dbReference type="OrthoDB" id="9909320at2"/>
<keyword evidence="3" id="KW-1185">Reference proteome</keyword>
<organism evidence="2 3">
    <name type="scientific">Lacunisphaera limnophila</name>
    <dbReference type="NCBI Taxonomy" id="1838286"/>
    <lineage>
        <taxon>Bacteria</taxon>
        <taxon>Pseudomonadati</taxon>
        <taxon>Verrucomicrobiota</taxon>
        <taxon>Opitutia</taxon>
        <taxon>Opitutales</taxon>
        <taxon>Opitutaceae</taxon>
        <taxon>Lacunisphaera</taxon>
    </lineage>
</organism>
<gene>
    <name evidence="2" type="ORF">Verru16b_02266</name>
</gene>
<evidence type="ECO:0000256" key="1">
    <source>
        <dbReference type="SAM" id="SignalP"/>
    </source>
</evidence>
<reference evidence="2 3" key="1">
    <citation type="submission" date="2016-06" db="EMBL/GenBank/DDBJ databases">
        <title>Three novel species with peptidoglycan cell walls form the new genus Lacunisphaera gen. nov. in the family Opitutaceae of the verrucomicrobial subdivision 4.</title>
        <authorList>
            <person name="Rast P."/>
            <person name="Gloeckner I."/>
            <person name="Jogler M."/>
            <person name="Boedeker C."/>
            <person name="Jeske O."/>
            <person name="Wiegand S."/>
            <person name="Reinhardt R."/>
            <person name="Schumann P."/>
            <person name="Rohde M."/>
            <person name="Spring S."/>
            <person name="Gloeckner F.O."/>
            <person name="Jogler C."/>
        </authorList>
    </citation>
    <scope>NUCLEOTIDE SEQUENCE [LARGE SCALE GENOMIC DNA]</scope>
    <source>
        <strain evidence="2 3">IG16b</strain>
    </source>
</reference>
<dbReference type="Proteomes" id="UP000095228">
    <property type="component" value="Chromosome"/>
</dbReference>
<sequence>MKTLRLLLLLATLAPALPAALPETAPAIPATTNVTVASPASELAAGYAAAIQQMSPKSLVVFFQSDNKVASVKGIRTARALHGVVLITFSAGDMMALNAERIVLITDGARTPQG</sequence>
<feature type="chain" id="PRO_5009105277" evidence="1">
    <location>
        <begin position="20"/>
        <end position="114"/>
    </location>
</feature>
<dbReference type="RefSeq" id="WP_069962369.1">
    <property type="nucleotide sequence ID" value="NZ_CP016094.1"/>
</dbReference>
<evidence type="ECO:0000313" key="2">
    <source>
        <dbReference type="EMBL" id="AOS45188.1"/>
    </source>
</evidence>
<proteinExistence type="predicted"/>
<dbReference type="EMBL" id="CP016094">
    <property type="protein sequence ID" value="AOS45188.1"/>
    <property type="molecule type" value="Genomic_DNA"/>
</dbReference>
<dbReference type="AlphaFoldDB" id="A0A1D8AWB6"/>
<protein>
    <submittedName>
        <fullName evidence="2">Uncharacterized protein</fullName>
    </submittedName>
</protein>
<dbReference type="KEGG" id="obg:Verru16b_02266"/>